<reference evidence="4" key="1">
    <citation type="submission" date="2016-10" db="EMBL/GenBank/DDBJ databases">
        <authorList>
            <person name="Varghese N."/>
            <person name="Submissions S."/>
        </authorList>
    </citation>
    <scope>NUCLEOTIDE SEQUENCE [LARGE SCALE GENOMIC DNA]</scope>
    <source>
        <strain evidence="4">DSM 16995</strain>
    </source>
</reference>
<evidence type="ECO:0000313" key="3">
    <source>
        <dbReference type="EMBL" id="SDL37655.1"/>
    </source>
</evidence>
<dbReference type="Pfam" id="PF01402">
    <property type="entry name" value="RHH_1"/>
    <property type="match status" value="1"/>
</dbReference>
<dbReference type="InterPro" id="IPR052991">
    <property type="entry name" value="Non-func_TypeII_TA_Antitoxin"/>
</dbReference>
<organism evidence="3 4">
    <name type="scientific">Maridesulfovibrio ferrireducens</name>
    <dbReference type="NCBI Taxonomy" id="246191"/>
    <lineage>
        <taxon>Bacteria</taxon>
        <taxon>Pseudomonadati</taxon>
        <taxon>Thermodesulfobacteriota</taxon>
        <taxon>Desulfovibrionia</taxon>
        <taxon>Desulfovibrionales</taxon>
        <taxon>Desulfovibrionaceae</taxon>
        <taxon>Maridesulfovibrio</taxon>
    </lineage>
</organism>
<dbReference type="CDD" id="cd22233">
    <property type="entry name" value="RHH_CopAso-like"/>
    <property type="match status" value="1"/>
</dbReference>
<gene>
    <name evidence="3" type="ORF">SAMN05660337_2825</name>
</gene>
<dbReference type="Proteomes" id="UP000199053">
    <property type="component" value="Unassembled WGS sequence"/>
</dbReference>
<dbReference type="PANTHER" id="PTHR40688:SF2">
    <property type="entry name" value="RIBBON-HELIX-HELIX PROTEIN COPG DOMAIN-CONTAINING PROTEIN"/>
    <property type="match status" value="1"/>
</dbReference>
<accession>A0A1G9JK62</accession>
<dbReference type="RefSeq" id="WP_092162195.1">
    <property type="nucleotide sequence ID" value="NZ_FNGA01000004.1"/>
</dbReference>
<feature type="domain" description="Ribbon-helix-helix protein CopG" evidence="2">
    <location>
        <begin position="10"/>
        <end position="47"/>
    </location>
</feature>
<dbReference type="AlphaFoldDB" id="A0A1G9JK62"/>
<dbReference type="GO" id="GO:0006355">
    <property type="term" value="P:regulation of DNA-templated transcription"/>
    <property type="evidence" value="ECO:0007669"/>
    <property type="project" value="InterPro"/>
</dbReference>
<dbReference type="SUPFAM" id="SSF47598">
    <property type="entry name" value="Ribbon-helix-helix"/>
    <property type="match status" value="1"/>
</dbReference>
<name>A0A1G9JK62_9BACT</name>
<dbReference type="EMBL" id="FNGA01000004">
    <property type="protein sequence ID" value="SDL37655.1"/>
    <property type="molecule type" value="Genomic_DNA"/>
</dbReference>
<proteinExistence type="predicted"/>
<dbReference type="InterPro" id="IPR002145">
    <property type="entry name" value="CopG"/>
</dbReference>
<dbReference type="OrthoDB" id="598264at2"/>
<dbReference type="STRING" id="246191.SAMN05660337_2825"/>
<evidence type="ECO:0000313" key="4">
    <source>
        <dbReference type="Proteomes" id="UP000199053"/>
    </source>
</evidence>
<feature type="region of interest" description="Disordered" evidence="1">
    <location>
        <begin position="62"/>
        <end position="83"/>
    </location>
</feature>
<keyword evidence="4" id="KW-1185">Reference proteome</keyword>
<dbReference type="PANTHER" id="PTHR40688">
    <property type="match status" value="1"/>
</dbReference>
<evidence type="ECO:0000259" key="2">
    <source>
        <dbReference type="Pfam" id="PF01402"/>
    </source>
</evidence>
<protein>
    <submittedName>
        <fullName evidence="3">Ribbon-helix-helix protein, copG family</fullName>
    </submittedName>
</protein>
<evidence type="ECO:0000256" key="1">
    <source>
        <dbReference type="SAM" id="MobiDB-lite"/>
    </source>
</evidence>
<sequence>MISSEPKSEVVTIRMTSEMKERVEKLAQATNRSKAFLFGEAISSYLDVNEWQVKAIQEGLDEARSPEAKWTSQENLEAKYAED</sequence>
<dbReference type="InterPro" id="IPR010985">
    <property type="entry name" value="Ribbon_hlx_hlx"/>
</dbReference>